<evidence type="ECO:0000256" key="1">
    <source>
        <dbReference type="ARBA" id="ARBA00001936"/>
    </source>
</evidence>
<dbReference type="Proteomes" id="UP000824890">
    <property type="component" value="Unassembled WGS sequence"/>
</dbReference>
<comment type="pathway">
    <text evidence="3">Protein modification; protein glycosylation.</text>
</comment>
<keyword evidence="5 13" id="KW-0328">Glycosyltransferase</keyword>
<evidence type="ECO:0000256" key="2">
    <source>
        <dbReference type="ARBA" id="ARBA00004323"/>
    </source>
</evidence>
<organism evidence="14 15">
    <name type="scientific">Brassica napus</name>
    <name type="common">Rape</name>
    <dbReference type="NCBI Taxonomy" id="3708"/>
    <lineage>
        <taxon>Eukaryota</taxon>
        <taxon>Viridiplantae</taxon>
        <taxon>Streptophyta</taxon>
        <taxon>Embryophyta</taxon>
        <taxon>Tracheophyta</taxon>
        <taxon>Spermatophyta</taxon>
        <taxon>Magnoliopsida</taxon>
        <taxon>eudicotyledons</taxon>
        <taxon>Gunneridae</taxon>
        <taxon>Pentapetalae</taxon>
        <taxon>rosids</taxon>
        <taxon>malvids</taxon>
        <taxon>Brassicales</taxon>
        <taxon>Brassicaceae</taxon>
        <taxon>Brassiceae</taxon>
        <taxon>Brassica</taxon>
    </lineage>
</organism>
<evidence type="ECO:0000256" key="9">
    <source>
        <dbReference type="ARBA" id="ARBA00022989"/>
    </source>
</evidence>
<comment type="cofactor">
    <cofactor evidence="1 13">
        <name>Mn(2+)</name>
        <dbReference type="ChEBI" id="CHEBI:29035"/>
    </cofactor>
</comment>
<evidence type="ECO:0000313" key="14">
    <source>
        <dbReference type="EMBL" id="KAH0873246.1"/>
    </source>
</evidence>
<feature type="transmembrane region" description="Helical" evidence="13">
    <location>
        <begin position="21"/>
        <end position="47"/>
    </location>
</feature>
<evidence type="ECO:0000256" key="7">
    <source>
        <dbReference type="ARBA" id="ARBA00022692"/>
    </source>
</evidence>
<proteinExistence type="inferred from homology"/>
<evidence type="ECO:0000313" key="15">
    <source>
        <dbReference type="Proteomes" id="UP000824890"/>
    </source>
</evidence>
<comment type="subcellular location">
    <subcellularLocation>
        <location evidence="2 13">Golgi apparatus membrane</location>
        <topology evidence="2 13">Single-pass type II membrane protein</topology>
    </subcellularLocation>
</comment>
<keyword evidence="7 13" id="KW-0812">Transmembrane</keyword>
<evidence type="ECO:0000256" key="11">
    <source>
        <dbReference type="ARBA" id="ARBA00023136"/>
    </source>
</evidence>
<dbReference type="PANTHER" id="PTHR11214:SF340">
    <property type="entry name" value="HEXOSYLTRANSFERASE"/>
    <property type="match status" value="1"/>
</dbReference>
<keyword evidence="12 13" id="KW-0464">Manganese</keyword>
<dbReference type="PANTHER" id="PTHR11214">
    <property type="entry name" value="BETA-1,3-N-ACETYLGLUCOSAMINYLTRANSFERASE"/>
    <property type="match status" value="1"/>
</dbReference>
<accession>A0ABQ7YZD8</accession>
<evidence type="ECO:0000256" key="10">
    <source>
        <dbReference type="ARBA" id="ARBA00023034"/>
    </source>
</evidence>
<dbReference type="EMBL" id="JAGKQM010000016">
    <property type="protein sequence ID" value="KAH0873246.1"/>
    <property type="molecule type" value="Genomic_DNA"/>
</dbReference>
<name>A0ABQ7YZD8_BRANA</name>
<evidence type="ECO:0000256" key="12">
    <source>
        <dbReference type="ARBA" id="ARBA00023211"/>
    </source>
</evidence>
<comment type="caution">
    <text evidence="14">The sequence shown here is derived from an EMBL/GenBank/DDBJ whole genome shotgun (WGS) entry which is preliminary data.</text>
</comment>
<comment type="similarity">
    <text evidence="4 13">Belongs to the glycosyltransferase 31 family.</text>
</comment>
<evidence type="ECO:0000256" key="4">
    <source>
        <dbReference type="ARBA" id="ARBA00008661"/>
    </source>
</evidence>
<gene>
    <name evidence="14" type="ORF">HID58_070608</name>
</gene>
<evidence type="ECO:0000256" key="6">
    <source>
        <dbReference type="ARBA" id="ARBA00022679"/>
    </source>
</evidence>
<dbReference type="EC" id="2.4.1.-" evidence="13"/>
<evidence type="ECO:0000256" key="5">
    <source>
        <dbReference type="ARBA" id="ARBA00022676"/>
    </source>
</evidence>
<keyword evidence="10 13" id="KW-0333">Golgi apparatus</keyword>
<keyword evidence="8 13" id="KW-0735">Signal-anchor</keyword>
<reference evidence="14 15" key="1">
    <citation type="submission" date="2021-05" db="EMBL/GenBank/DDBJ databases">
        <title>Genome Assembly of Synthetic Allotetraploid Brassica napus Reveals Homoeologous Exchanges between Subgenomes.</title>
        <authorList>
            <person name="Davis J.T."/>
        </authorList>
    </citation>
    <scope>NUCLEOTIDE SEQUENCE [LARGE SCALE GENOMIC DNA]</scope>
    <source>
        <strain evidence="15">cv. Da-Ae</strain>
        <tissue evidence="14">Seedling</tissue>
    </source>
</reference>
<keyword evidence="11 13" id="KW-0472">Membrane</keyword>
<keyword evidence="15" id="KW-1185">Reference proteome</keyword>
<dbReference type="InterPro" id="IPR002659">
    <property type="entry name" value="Glyco_trans_31"/>
</dbReference>
<evidence type="ECO:0000256" key="13">
    <source>
        <dbReference type="RuleBase" id="RU363063"/>
    </source>
</evidence>
<protein>
    <recommendedName>
        <fullName evidence="13">Hexosyltransferase</fullName>
        <ecNumber evidence="13">2.4.1.-</ecNumber>
    </recommendedName>
</protein>
<dbReference type="Pfam" id="PF01762">
    <property type="entry name" value="Galactosyl_T"/>
    <property type="match status" value="1"/>
</dbReference>
<evidence type="ECO:0000256" key="3">
    <source>
        <dbReference type="ARBA" id="ARBA00004922"/>
    </source>
</evidence>
<sequence>MQSPRKLFHARPSLATRRSTALIVLTSLAIGIAGFTFGLAVILFPALRLTGRNCLTNAPPKTVRVVWDVVGNSKGVGGGDGKRHKVMGFVGIQTGFGSTGRRQALRKTWMPSDPEGLRRLEESTGLAIRFVIGKTKNEQKMAELRKEIAEYDDFVQLDIEEEYSKLPYKTLAFFKAAYALYDAEFYVKADDDIYLRPGDRLSLLLAKERTHSQTYLGCLKKGPVFTDPKLKWYEPLSHLLGKEYFLHAYGPIYALSSDVVASLVALKNNRQVLTVWTRLCLCNPEKRMLELHKQESCSKSPTLPSDDE</sequence>
<keyword evidence="6" id="KW-0808">Transferase</keyword>
<keyword evidence="9 13" id="KW-1133">Transmembrane helix</keyword>
<dbReference type="Gene3D" id="3.90.550.50">
    <property type="match status" value="1"/>
</dbReference>
<evidence type="ECO:0000256" key="8">
    <source>
        <dbReference type="ARBA" id="ARBA00022968"/>
    </source>
</evidence>